<dbReference type="SUPFAM" id="SSF55826">
    <property type="entry name" value="YbaK/ProRS associated domain"/>
    <property type="match status" value="1"/>
</dbReference>
<proteinExistence type="inferred from homology"/>
<dbReference type="EMBL" id="CAEZYZ010000057">
    <property type="protein sequence ID" value="CAB4743662.1"/>
    <property type="molecule type" value="Genomic_DNA"/>
</dbReference>
<dbReference type="GO" id="GO:0002161">
    <property type="term" value="F:aminoacyl-tRNA deacylase activity"/>
    <property type="evidence" value="ECO:0007669"/>
    <property type="project" value="InterPro"/>
</dbReference>
<gene>
    <name evidence="6" type="ORF">UFOPK2786_01100</name>
    <name evidence="5" type="ORF">UFOPK2810_00469</name>
</gene>
<dbReference type="PANTHER" id="PTHR30411">
    <property type="entry name" value="CYTOPLASMIC PROTEIN"/>
    <property type="match status" value="1"/>
</dbReference>
<sequence length="164" mass="17086">MATGHAATAATIELTRLGVAFTMHPYAHDPAERSFGDEAARALGLSPDEVFKTLVVMVDDAPTVAVLPVSARLDMKALAACCGGRRAELADLALAQRLTGYVIGGISPIGQKRQLPTLIDEQAWLHDVVYVSGGKRGLDIGLAPADLIRATSGTIAAIARAEPS</sequence>
<dbReference type="Gene3D" id="3.90.960.10">
    <property type="entry name" value="YbaK/aminoacyl-tRNA synthetase-associated domain"/>
    <property type="match status" value="1"/>
</dbReference>
<dbReference type="GO" id="GO:0016829">
    <property type="term" value="F:lyase activity"/>
    <property type="evidence" value="ECO:0007669"/>
    <property type="project" value="UniProtKB-KW"/>
</dbReference>
<reference evidence="5" key="1">
    <citation type="submission" date="2020-05" db="EMBL/GenBank/DDBJ databases">
        <authorList>
            <person name="Chiriac C."/>
            <person name="Salcher M."/>
            <person name="Ghai R."/>
            <person name="Kavagutti S V."/>
        </authorList>
    </citation>
    <scope>NUCLEOTIDE SEQUENCE</scope>
</reference>
<dbReference type="AlphaFoldDB" id="A0A6J6T8Q0"/>
<name>A0A6J6T8Q0_9ZZZZ</name>
<evidence type="ECO:0000313" key="6">
    <source>
        <dbReference type="EMBL" id="CAB4747258.1"/>
    </source>
</evidence>
<evidence type="ECO:0000256" key="1">
    <source>
        <dbReference type="ARBA" id="ARBA00009798"/>
    </source>
</evidence>
<comment type="similarity">
    <text evidence="1">Belongs to the prolyl-tRNA editing family. YbaK/EbsC subfamily.</text>
</comment>
<dbReference type="PIRSF" id="PIRSF006181">
    <property type="entry name" value="EbsC_YbaK"/>
    <property type="match status" value="1"/>
</dbReference>
<dbReference type="InterPro" id="IPR007214">
    <property type="entry name" value="YbaK/aa-tRNA-synth-assoc-dom"/>
</dbReference>
<dbReference type="InterPro" id="IPR036754">
    <property type="entry name" value="YbaK/aa-tRNA-synt-asso_dom_sf"/>
</dbReference>
<evidence type="ECO:0000256" key="2">
    <source>
        <dbReference type="ARBA" id="ARBA00022917"/>
    </source>
</evidence>
<accession>A0A6J6T8Q0</accession>
<dbReference type="CDD" id="cd00002">
    <property type="entry name" value="YbaK_deacylase"/>
    <property type="match status" value="1"/>
</dbReference>
<keyword evidence="3" id="KW-0456">Lyase</keyword>
<evidence type="ECO:0000259" key="4">
    <source>
        <dbReference type="Pfam" id="PF04073"/>
    </source>
</evidence>
<feature type="domain" description="YbaK/aminoacyl-tRNA synthetase-associated" evidence="4">
    <location>
        <begin position="37"/>
        <end position="149"/>
    </location>
</feature>
<dbReference type="NCBIfam" id="TIGR00011">
    <property type="entry name" value="YbaK_EbsC"/>
    <property type="match status" value="1"/>
</dbReference>
<evidence type="ECO:0000313" key="5">
    <source>
        <dbReference type="EMBL" id="CAB4743662.1"/>
    </source>
</evidence>
<evidence type="ECO:0000256" key="3">
    <source>
        <dbReference type="ARBA" id="ARBA00023239"/>
    </source>
</evidence>
<protein>
    <submittedName>
        <fullName evidence="5">Unannotated protein</fullName>
    </submittedName>
</protein>
<dbReference type="GO" id="GO:0006412">
    <property type="term" value="P:translation"/>
    <property type="evidence" value="ECO:0007669"/>
    <property type="project" value="UniProtKB-KW"/>
</dbReference>
<organism evidence="5">
    <name type="scientific">freshwater metagenome</name>
    <dbReference type="NCBI Taxonomy" id="449393"/>
    <lineage>
        <taxon>unclassified sequences</taxon>
        <taxon>metagenomes</taxon>
        <taxon>ecological metagenomes</taxon>
    </lineage>
</organism>
<dbReference type="InterPro" id="IPR004369">
    <property type="entry name" value="Prolyl-tRNA_editing_YbaK/EbsC"/>
</dbReference>
<dbReference type="EMBL" id="CAEZYW010000170">
    <property type="protein sequence ID" value="CAB4747258.1"/>
    <property type="molecule type" value="Genomic_DNA"/>
</dbReference>
<keyword evidence="2" id="KW-0648">Protein biosynthesis</keyword>
<dbReference type="Pfam" id="PF04073">
    <property type="entry name" value="tRNA_edit"/>
    <property type="match status" value="1"/>
</dbReference>
<dbReference type="PANTHER" id="PTHR30411:SF0">
    <property type="entry name" value="CYS-TRNA(PRO)_CYS-TRNA(CYS) DEACYLASE YBAK"/>
    <property type="match status" value="1"/>
</dbReference>